<accession>A0A1E5WBH3</accession>
<feature type="region of interest" description="Disordered" evidence="1">
    <location>
        <begin position="1"/>
        <end position="91"/>
    </location>
</feature>
<evidence type="ECO:0000256" key="1">
    <source>
        <dbReference type="SAM" id="MobiDB-lite"/>
    </source>
</evidence>
<dbReference type="EMBL" id="LWDX02014590">
    <property type="protein sequence ID" value="OEL34684.1"/>
    <property type="molecule type" value="Genomic_DNA"/>
</dbReference>
<feature type="compositionally biased region" description="Gly residues" evidence="1">
    <location>
        <begin position="75"/>
        <end position="91"/>
    </location>
</feature>
<dbReference type="Proteomes" id="UP000095767">
    <property type="component" value="Unassembled WGS sequence"/>
</dbReference>
<proteinExistence type="predicted"/>
<evidence type="ECO:0000313" key="2">
    <source>
        <dbReference type="EMBL" id="OEL34684.1"/>
    </source>
</evidence>
<reference evidence="2 3" key="1">
    <citation type="submission" date="2016-09" db="EMBL/GenBank/DDBJ databases">
        <title>The draft genome of Dichanthelium oligosanthes: A C3 panicoid grass species.</title>
        <authorList>
            <person name="Studer A.J."/>
            <person name="Schnable J.C."/>
            <person name="Brutnell T.P."/>
        </authorList>
    </citation>
    <scope>NUCLEOTIDE SEQUENCE [LARGE SCALE GENOMIC DNA]</scope>
    <source>
        <strain evidence="3">cv. Kellogg 1175</strain>
        <tissue evidence="2">Leaf</tissue>
    </source>
</reference>
<evidence type="ECO:0000313" key="3">
    <source>
        <dbReference type="Proteomes" id="UP000095767"/>
    </source>
</evidence>
<name>A0A1E5WBH3_9POAL</name>
<keyword evidence="3" id="KW-1185">Reference proteome</keyword>
<feature type="compositionally biased region" description="Low complexity" evidence="1">
    <location>
        <begin position="54"/>
        <end position="63"/>
    </location>
</feature>
<feature type="compositionally biased region" description="Basic and acidic residues" evidence="1">
    <location>
        <begin position="26"/>
        <end position="36"/>
    </location>
</feature>
<comment type="caution">
    <text evidence="2">The sequence shown here is derived from an EMBL/GenBank/DDBJ whole genome shotgun (WGS) entry which is preliminary data.</text>
</comment>
<protein>
    <submittedName>
        <fullName evidence="2">Uncharacterized protein</fullName>
    </submittedName>
</protein>
<sequence>NPPTPSAGEPFHSKIPCRTPINPPKNRGESRGRDPPHLPAPSNRGRTNGRRGGSRPSSTSGGRWSEPRRRRGLRCVGGGGGGAGENRGGRR</sequence>
<organism evidence="2 3">
    <name type="scientific">Dichanthelium oligosanthes</name>
    <dbReference type="NCBI Taxonomy" id="888268"/>
    <lineage>
        <taxon>Eukaryota</taxon>
        <taxon>Viridiplantae</taxon>
        <taxon>Streptophyta</taxon>
        <taxon>Embryophyta</taxon>
        <taxon>Tracheophyta</taxon>
        <taxon>Spermatophyta</taxon>
        <taxon>Magnoliopsida</taxon>
        <taxon>Liliopsida</taxon>
        <taxon>Poales</taxon>
        <taxon>Poaceae</taxon>
        <taxon>PACMAD clade</taxon>
        <taxon>Panicoideae</taxon>
        <taxon>Panicodae</taxon>
        <taxon>Paniceae</taxon>
        <taxon>Dichantheliinae</taxon>
        <taxon>Dichanthelium</taxon>
    </lineage>
</organism>
<gene>
    <name evidence="2" type="ORF">BAE44_0004295</name>
</gene>
<feature type="non-terminal residue" evidence="2">
    <location>
        <position position="1"/>
    </location>
</feature>
<dbReference type="AlphaFoldDB" id="A0A1E5WBH3"/>